<dbReference type="Proteomes" id="UP000053711">
    <property type="component" value="Unassembled WGS sequence"/>
</dbReference>
<organism evidence="1 2">
    <name type="scientific">Cutibacterium granulosum TM11</name>
    <dbReference type="NCBI Taxonomy" id="1292373"/>
    <lineage>
        <taxon>Bacteria</taxon>
        <taxon>Bacillati</taxon>
        <taxon>Actinomycetota</taxon>
        <taxon>Actinomycetes</taxon>
        <taxon>Propionibacteriales</taxon>
        <taxon>Propionibacteriaceae</taxon>
        <taxon>Cutibacterium</taxon>
    </lineage>
</organism>
<dbReference type="EMBL" id="AOST01000002">
    <property type="protein sequence ID" value="ERF68006.1"/>
    <property type="molecule type" value="Genomic_DNA"/>
</dbReference>
<accession>A0ACB4URL0</accession>
<reference evidence="1 2" key="1">
    <citation type="journal article" date="2013" name="BMC Genomics">
        <title>Comparative genomics reveals distinct host-interacting traits of three major human-associated propionibacteria.</title>
        <authorList>
            <person name="Mak T.N."/>
            <person name="Schmid M."/>
            <person name="Brzuszkiewicz E."/>
            <person name="Zeng G."/>
            <person name="Meyer R."/>
            <person name="Sfanos K.S."/>
            <person name="Brinkmann V."/>
            <person name="Meyer T.F."/>
            <person name="Bruggemann H."/>
        </authorList>
    </citation>
    <scope>NUCLEOTIDE SEQUENCE [LARGE SCALE GENOMIC DNA]</scope>
    <source>
        <strain evidence="1 2">TM11</strain>
    </source>
</reference>
<proteinExistence type="predicted"/>
<keyword evidence="1" id="KW-0808">Transferase</keyword>
<evidence type="ECO:0000313" key="1">
    <source>
        <dbReference type="EMBL" id="ERF68006.1"/>
    </source>
</evidence>
<gene>
    <name evidence="1" type="ORF">H640_00045</name>
</gene>
<comment type="caution">
    <text evidence="1">The sequence shown here is derived from an EMBL/GenBank/DDBJ whole genome shotgun (WGS) entry which is preliminary data.</text>
</comment>
<name>A0ACB4URL0_9ACTN</name>
<sequence length="323" mass="35214">MAPSDDPQADEPQDTADEHIVTPSEHTSPPHVRPAEPTSAPSSEAGRRNDSTEASSSSNHQSPGPPTHHPGLGVQVSAGANRGGTPFRRGVVSFVRRSPRMNVSQQKALDRLSDRYLVDVPRDTTSTSVAAGSTLDVAGIFGRTAPLTVEIGSGSGDTLAAVAAAHPDRDFIGFEVYLPSIATTLNKLAEKDVSNARVIMADAAAGLEHLFVAGQLDEVWTFFPDPWRKKRHHKRRIVNPDTIDLVTSRVRPGGLWRLATDWQDYADWMLDLLGHDDRLESVGAQPGPRWTERPLTRYENKGVTSGRVVHDFTWRVRTVESAS</sequence>
<protein>
    <submittedName>
        <fullName evidence="1">Methyltransferase</fullName>
    </submittedName>
</protein>
<keyword evidence="2" id="KW-1185">Reference proteome</keyword>
<keyword evidence="1" id="KW-0489">Methyltransferase</keyword>
<evidence type="ECO:0000313" key="2">
    <source>
        <dbReference type="Proteomes" id="UP000053711"/>
    </source>
</evidence>